<dbReference type="Gene3D" id="3.40.33.10">
    <property type="entry name" value="CAP"/>
    <property type="match status" value="1"/>
</dbReference>
<dbReference type="InterPro" id="IPR035940">
    <property type="entry name" value="CAP_sf"/>
</dbReference>
<dbReference type="SMART" id="SM00198">
    <property type="entry name" value="SCP"/>
    <property type="match status" value="1"/>
</dbReference>
<dbReference type="OMA" id="WANDRAT"/>
<feature type="domain" description="SCP" evidence="3">
    <location>
        <begin position="33"/>
        <end position="160"/>
    </location>
</feature>
<evidence type="ECO:0000259" key="3">
    <source>
        <dbReference type="SMART" id="SM00198"/>
    </source>
</evidence>
<feature type="chain" id="PRO_5013213646" description="SCP domain-containing protein" evidence="2">
    <location>
        <begin position="25"/>
        <end position="164"/>
    </location>
</feature>
<protein>
    <recommendedName>
        <fullName evidence="3">SCP domain-containing protein</fullName>
    </recommendedName>
</protein>
<name>A0A251UXJ6_HELAN</name>
<dbReference type="CDD" id="cd05381">
    <property type="entry name" value="CAP_PR-1"/>
    <property type="match status" value="1"/>
</dbReference>
<evidence type="ECO:0000313" key="5">
    <source>
        <dbReference type="Proteomes" id="UP000215914"/>
    </source>
</evidence>
<feature type="signal peptide" evidence="2">
    <location>
        <begin position="1"/>
        <end position="24"/>
    </location>
</feature>
<gene>
    <name evidence="4" type="ORF">HannXRQ_Chr04g0101681</name>
</gene>
<dbReference type="GO" id="GO:0005576">
    <property type="term" value="C:extracellular region"/>
    <property type="evidence" value="ECO:0007669"/>
    <property type="project" value="InterPro"/>
</dbReference>
<organism evidence="4 5">
    <name type="scientific">Helianthus annuus</name>
    <name type="common">Common sunflower</name>
    <dbReference type="NCBI Taxonomy" id="4232"/>
    <lineage>
        <taxon>Eukaryota</taxon>
        <taxon>Viridiplantae</taxon>
        <taxon>Streptophyta</taxon>
        <taxon>Embryophyta</taxon>
        <taxon>Tracheophyta</taxon>
        <taxon>Spermatophyta</taxon>
        <taxon>Magnoliopsida</taxon>
        <taxon>eudicotyledons</taxon>
        <taxon>Gunneridae</taxon>
        <taxon>Pentapetalae</taxon>
        <taxon>asterids</taxon>
        <taxon>campanulids</taxon>
        <taxon>Asterales</taxon>
        <taxon>Asteraceae</taxon>
        <taxon>Asteroideae</taxon>
        <taxon>Heliantheae alliance</taxon>
        <taxon>Heliantheae</taxon>
        <taxon>Helianthus</taxon>
    </lineage>
</organism>
<keyword evidence="1" id="KW-0568">Pathogenesis-related protein</keyword>
<dbReference type="Pfam" id="PF00188">
    <property type="entry name" value="CAP"/>
    <property type="match status" value="1"/>
</dbReference>
<accession>A0A251UXJ6</accession>
<keyword evidence="5" id="KW-1185">Reference proteome</keyword>
<dbReference type="InterPro" id="IPR014044">
    <property type="entry name" value="CAP_dom"/>
</dbReference>
<dbReference type="PROSITE" id="PS01010">
    <property type="entry name" value="CRISP_2"/>
    <property type="match status" value="1"/>
</dbReference>
<dbReference type="InterPro" id="IPR018244">
    <property type="entry name" value="Allrgn_V5/Tpx1_CS"/>
</dbReference>
<dbReference type="InterPro" id="IPR001283">
    <property type="entry name" value="CRISP-related"/>
</dbReference>
<dbReference type="OrthoDB" id="337038at2759"/>
<dbReference type="PANTHER" id="PTHR10334">
    <property type="entry name" value="CYSTEINE-RICH SECRETORY PROTEIN-RELATED"/>
    <property type="match status" value="1"/>
</dbReference>
<keyword evidence="1" id="KW-0611">Plant defense</keyword>
<evidence type="ECO:0000256" key="1">
    <source>
        <dbReference type="ARBA" id="ARBA00023265"/>
    </source>
</evidence>
<dbReference type="PRINTS" id="PR00837">
    <property type="entry name" value="V5TPXLIKE"/>
</dbReference>
<dbReference type="PROSITE" id="PS01009">
    <property type="entry name" value="CRISP_1"/>
    <property type="match status" value="1"/>
</dbReference>
<evidence type="ECO:0000256" key="2">
    <source>
        <dbReference type="SAM" id="SignalP"/>
    </source>
</evidence>
<proteinExistence type="predicted"/>
<dbReference type="SUPFAM" id="SSF55797">
    <property type="entry name" value="PR-1-like"/>
    <property type="match status" value="1"/>
</dbReference>
<evidence type="ECO:0000313" key="4">
    <source>
        <dbReference type="EMBL" id="OTG27586.1"/>
    </source>
</evidence>
<dbReference type="FunFam" id="3.40.33.10:FF:000004">
    <property type="entry name" value="CAP, cysteine-rich secretory protein, antigen 5"/>
    <property type="match status" value="1"/>
</dbReference>
<dbReference type="EMBL" id="CM007893">
    <property type="protein sequence ID" value="OTG27586.1"/>
    <property type="molecule type" value="Genomic_DNA"/>
</dbReference>
<dbReference type="InParanoid" id="A0A251UXJ6"/>
<dbReference type="STRING" id="4232.A0A251UXJ6"/>
<sequence length="164" mass="18484">MGHQRCNISLVVAIFISVLHLSRAQPQFEGKGNSKEDYVNQHNCIRRVLNLPPLVWDDKVAERAQAWANKRTDCAMIHSEGGGENLASGHDLSGLWAVQLWIDERLDYDYSKNECTAMCGHYTQVVWKNTTKVGCGKSRCTDGKSNMIVCNYDPPGNYIGEYPY</sequence>
<dbReference type="AlphaFoldDB" id="A0A251UXJ6"/>
<dbReference type="Proteomes" id="UP000215914">
    <property type="component" value="Chromosome 4"/>
</dbReference>
<reference evidence="5" key="1">
    <citation type="journal article" date="2017" name="Nature">
        <title>The sunflower genome provides insights into oil metabolism, flowering and Asterid evolution.</title>
        <authorList>
            <person name="Badouin H."/>
            <person name="Gouzy J."/>
            <person name="Grassa C.J."/>
            <person name="Murat F."/>
            <person name="Staton S.E."/>
            <person name="Cottret L."/>
            <person name="Lelandais-Briere C."/>
            <person name="Owens G.L."/>
            <person name="Carrere S."/>
            <person name="Mayjonade B."/>
            <person name="Legrand L."/>
            <person name="Gill N."/>
            <person name="Kane N.C."/>
            <person name="Bowers J.E."/>
            <person name="Hubner S."/>
            <person name="Bellec A."/>
            <person name="Berard A."/>
            <person name="Berges H."/>
            <person name="Blanchet N."/>
            <person name="Boniface M.C."/>
            <person name="Brunel D."/>
            <person name="Catrice O."/>
            <person name="Chaidir N."/>
            <person name="Claudel C."/>
            <person name="Donnadieu C."/>
            <person name="Faraut T."/>
            <person name="Fievet G."/>
            <person name="Helmstetter N."/>
            <person name="King M."/>
            <person name="Knapp S.J."/>
            <person name="Lai Z."/>
            <person name="Le Paslier M.C."/>
            <person name="Lippi Y."/>
            <person name="Lorenzon L."/>
            <person name="Mandel J.R."/>
            <person name="Marage G."/>
            <person name="Marchand G."/>
            <person name="Marquand E."/>
            <person name="Bret-Mestries E."/>
            <person name="Morien E."/>
            <person name="Nambeesan S."/>
            <person name="Nguyen T."/>
            <person name="Pegot-Espagnet P."/>
            <person name="Pouilly N."/>
            <person name="Raftis F."/>
            <person name="Sallet E."/>
            <person name="Schiex T."/>
            <person name="Thomas J."/>
            <person name="Vandecasteele C."/>
            <person name="Vares D."/>
            <person name="Vear F."/>
            <person name="Vautrin S."/>
            <person name="Crespi M."/>
            <person name="Mangin B."/>
            <person name="Burke J.M."/>
            <person name="Salse J."/>
            <person name="Munos S."/>
            <person name="Vincourt P."/>
            <person name="Rieseberg L.H."/>
            <person name="Langlade N.B."/>
        </authorList>
    </citation>
    <scope>NUCLEOTIDE SEQUENCE [LARGE SCALE GENOMIC DNA]</scope>
    <source>
        <strain evidence="5">cv. SF193</strain>
    </source>
</reference>
<keyword evidence="2" id="KW-0732">Signal</keyword>